<gene>
    <name evidence="1" type="ordered locus">Bache_2687</name>
</gene>
<organism evidence="1 2">
    <name type="scientific">Bacteroides helcogenes (strain ATCC 35417 / DSM 20613 / JCM 6297 / CCUG 15421 / P 36-108)</name>
    <dbReference type="NCBI Taxonomy" id="693979"/>
    <lineage>
        <taxon>Bacteria</taxon>
        <taxon>Pseudomonadati</taxon>
        <taxon>Bacteroidota</taxon>
        <taxon>Bacteroidia</taxon>
        <taxon>Bacteroidales</taxon>
        <taxon>Bacteroidaceae</taxon>
        <taxon>Bacteroides</taxon>
    </lineage>
</organism>
<dbReference type="Proteomes" id="UP000008630">
    <property type="component" value="Chromosome"/>
</dbReference>
<dbReference type="AlphaFoldDB" id="E6SWH5"/>
<dbReference type="KEGG" id="bhl:Bache_2687"/>
<dbReference type="EMBL" id="CP002352">
    <property type="protein sequence ID" value="ADV44636.1"/>
    <property type="molecule type" value="Genomic_DNA"/>
</dbReference>
<evidence type="ECO:0000313" key="2">
    <source>
        <dbReference type="Proteomes" id="UP000008630"/>
    </source>
</evidence>
<dbReference type="RefSeq" id="WP_013548223.1">
    <property type="nucleotide sequence ID" value="NC_014933.1"/>
</dbReference>
<evidence type="ECO:0000313" key="1">
    <source>
        <dbReference type="EMBL" id="ADV44636.1"/>
    </source>
</evidence>
<name>E6SWH5_BACT6</name>
<keyword evidence="2" id="KW-1185">Reference proteome</keyword>
<dbReference type="PATRIC" id="fig|693979.3.peg.2812"/>
<sequence>MIIKIKDINNNITFELLVESDILINDLHKRIRKVHNQYLGNNGIDVIRINGSLHILLYFVSLDKYVEMNYGNKPLNFIIDEYNHNQWREETFSFLSLEHFNSTEDYAKELYTGYDCSFVEMGKDGWHEIYELCNVPDEKEREWKIEYLEKKVDNKQQTD</sequence>
<proteinExistence type="predicted"/>
<reference evidence="1 2" key="2">
    <citation type="journal article" date="2011" name="Stand. Genomic Sci.">
        <title>Complete genome sequence of Bacteroides helcogenes type strain (P 36-108).</title>
        <authorList>
            <person name="Pati A."/>
            <person name="Gronow S."/>
            <person name="Zeytun A."/>
            <person name="Lapidus A."/>
            <person name="Nolan M."/>
            <person name="Hammon N."/>
            <person name="Deshpande S."/>
            <person name="Cheng J.F."/>
            <person name="Tapia R."/>
            <person name="Han C."/>
            <person name="Goodwin L."/>
            <person name="Pitluck S."/>
            <person name="Liolios K."/>
            <person name="Pagani I."/>
            <person name="Ivanova N."/>
            <person name="Mavromatis K."/>
            <person name="Chen A."/>
            <person name="Palaniappan K."/>
            <person name="Land M."/>
            <person name="Hauser L."/>
            <person name="Chang Y.J."/>
            <person name="Jeffries C.D."/>
            <person name="Detter J.C."/>
            <person name="Brambilla E."/>
            <person name="Rohde M."/>
            <person name="Goker M."/>
            <person name="Woyke T."/>
            <person name="Bristow J."/>
            <person name="Eisen J.A."/>
            <person name="Markowitz V."/>
            <person name="Hugenholtz P."/>
            <person name="Kyrpides N.C."/>
            <person name="Klenk H.P."/>
            <person name="Lucas S."/>
        </authorList>
    </citation>
    <scope>NUCLEOTIDE SEQUENCE [LARGE SCALE GENOMIC DNA]</scope>
    <source>
        <strain evidence="2">ATCC 35417 / DSM 20613 / JCM 6297 / CCUG 15421 / P 36-108</strain>
    </source>
</reference>
<protein>
    <submittedName>
        <fullName evidence="1">Uncharacterized protein</fullName>
    </submittedName>
</protein>
<accession>E6SWH5</accession>
<dbReference type="STRING" id="693979.Bache_2687"/>
<reference key="1">
    <citation type="submission" date="2010-11" db="EMBL/GenBank/DDBJ databases">
        <title>The complete genome of Bacteroides helcogenes P 36-108.</title>
        <authorList>
            <consortium name="US DOE Joint Genome Institute (JGI-PGF)"/>
            <person name="Lucas S."/>
            <person name="Copeland A."/>
            <person name="Lapidus A."/>
            <person name="Bruce D."/>
            <person name="Goodwin L."/>
            <person name="Pitluck S."/>
            <person name="Kyrpides N."/>
            <person name="Mavromatis K."/>
            <person name="Ivanova N."/>
            <person name="Zeytun A."/>
            <person name="Brettin T."/>
            <person name="Detter J.C."/>
            <person name="Tapia R."/>
            <person name="Han C."/>
            <person name="Land M."/>
            <person name="Hauser L."/>
            <person name="Markowitz V."/>
            <person name="Cheng J.-F."/>
            <person name="Hugenholtz P."/>
            <person name="Woyke T."/>
            <person name="Wu D."/>
            <person name="Gronow S."/>
            <person name="Wellnitz S."/>
            <person name="Brambilla E."/>
            <person name="Klenk H.-P."/>
            <person name="Eisen J.A."/>
        </authorList>
    </citation>
    <scope>NUCLEOTIDE SEQUENCE</scope>
    <source>
        <strain>P 36-108</strain>
    </source>
</reference>
<dbReference type="HOGENOM" id="CLU_1657342_0_0_10"/>